<sequence>MINITVTEIDLLITEVLRFLPLFIPIIIIQYGLIIFALVQLFRNEAAYLP</sequence>
<feature type="non-terminal residue" evidence="2">
    <location>
        <position position="50"/>
    </location>
</feature>
<evidence type="ECO:0000313" key="2">
    <source>
        <dbReference type="EMBL" id="GAH07489.1"/>
    </source>
</evidence>
<keyword evidence="1" id="KW-0812">Transmembrane</keyword>
<name>X1DRB3_9ZZZZ</name>
<evidence type="ECO:0000256" key="1">
    <source>
        <dbReference type="SAM" id="Phobius"/>
    </source>
</evidence>
<dbReference type="EMBL" id="BART01032109">
    <property type="protein sequence ID" value="GAH07489.1"/>
    <property type="molecule type" value="Genomic_DNA"/>
</dbReference>
<dbReference type="AlphaFoldDB" id="X1DRB3"/>
<reference evidence="2" key="1">
    <citation type="journal article" date="2014" name="Front. Microbiol.">
        <title>High frequency of phylogenetically diverse reductive dehalogenase-homologous genes in deep subseafloor sedimentary metagenomes.</title>
        <authorList>
            <person name="Kawai M."/>
            <person name="Futagami T."/>
            <person name="Toyoda A."/>
            <person name="Takaki Y."/>
            <person name="Nishi S."/>
            <person name="Hori S."/>
            <person name="Arai W."/>
            <person name="Tsubouchi T."/>
            <person name="Morono Y."/>
            <person name="Uchiyama I."/>
            <person name="Ito T."/>
            <person name="Fujiyama A."/>
            <person name="Inagaki F."/>
            <person name="Takami H."/>
        </authorList>
    </citation>
    <scope>NUCLEOTIDE SEQUENCE</scope>
    <source>
        <strain evidence="2">Expedition CK06-06</strain>
    </source>
</reference>
<accession>X1DRB3</accession>
<proteinExistence type="predicted"/>
<keyword evidence="1" id="KW-0472">Membrane</keyword>
<protein>
    <submittedName>
        <fullName evidence="2">Uncharacterized protein</fullName>
    </submittedName>
</protein>
<comment type="caution">
    <text evidence="2">The sequence shown here is derived from an EMBL/GenBank/DDBJ whole genome shotgun (WGS) entry which is preliminary data.</text>
</comment>
<feature type="transmembrane region" description="Helical" evidence="1">
    <location>
        <begin position="20"/>
        <end position="42"/>
    </location>
</feature>
<gene>
    <name evidence="2" type="ORF">S01H4_55606</name>
</gene>
<organism evidence="2">
    <name type="scientific">marine sediment metagenome</name>
    <dbReference type="NCBI Taxonomy" id="412755"/>
    <lineage>
        <taxon>unclassified sequences</taxon>
        <taxon>metagenomes</taxon>
        <taxon>ecological metagenomes</taxon>
    </lineage>
</organism>
<keyword evidence="1" id="KW-1133">Transmembrane helix</keyword>